<protein>
    <recommendedName>
        <fullName evidence="10">G-protein coupled receptors family 1 profile domain-containing protein</fullName>
    </recommendedName>
</protein>
<keyword evidence="7" id="KW-0807">Transducer</keyword>
<dbReference type="Pfam" id="PF00001">
    <property type="entry name" value="7tm_1"/>
    <property type="match status" value="1"/>
</dbReference>
<gene>
    <name evidence="11" type="ORF">GPM918_LOCUS23282</name>
    <name evidence="12" type="ORF">SRO942_LOCUS23281</name>
</gene>
<evidence type="ECO:0000256" key="2">
    <source>
        <dbReference type="ARBA" id="ARBA00022692"/>
    </source>
</evidence>
<evidence type="ECO:0000256" key="7">
    <source>
        <dbReference type="ARBA" id="ARBA00023224"/>
    </source>
</evidence>
<evidence type="ECO:0000256" key="1">
    <source>
        <dbReference type="ARBA" id="ARBA00004141"/>
    </source>
</evidence>
<comment type="subcellular location">
    <subcellularLocation>
        <location evidence="1">Membrane</location>
        <topology evidence="1">Multi-pass membrane protein</topology>
    </subcellularLocation>
</comment>
<feature type="transmembrane region" description="Helical" evidence="9">
    <location>
        <begin position="240"/>
        <end position="262"/>
    </location>
</feature>
<evidence type="ECO:0000313" key="13">
    <source>
        <dbReference type="Proteomes" id="UP000663829"/>
    </source>
</evidence>
<evidence type="ECO:0000259" key="10">
    <source>
        <dbReference type="PROSITE" id="PS50262"/>
    </source>
</evidence>
<evidence type="ECO:0000256" key="5">
    <source>
        <dbReference type="ARBA" id="ARBA00023136"/>
    </source>
</evidence>
<dbReference type="PROSITE" id="PS50262">
    <property type="entry name" value="G_PROTEIN_RECEP_F1_2"/>
    <property type="match status" value="1"/>
</dbReference>
<keyword evidence="4" id="KW-0297">G-protein coupled receptor</keyword>
<name>A0A814VRI7_9BILA</name>
<dbReference type="Proteomes" id="UP000663829">
    <property type="component" value="Unassembled WGS sequence"/>
</dbReference>
<dbReference type="PANTHER" id="PTHR24243">
    <property type="entry name" value="G-PROTEIN COUPLED RECEPTOR"/>
    <property type="match status" value="1"/>
</dbReference>
<dbReference type="SUPFAM" id="SSF81321">
    <property type="entry name" value="Family A G protein-coupled receptor-like"/>
    <property type="match status" value="1"/>
</dbReference>
<comment type="caution">
    <text evidence="11">The sequence shown here is derived from an EMBL/GenBank/DDBJ whole genome shotgun (WGS) entry which is preliminary data.</text>
</comment>
<evidence type="ECO:0000313" key="12">
    <source>
        <dbReference type="EMBL" id="CAF3956771.1"/>
    </source>
</evidence>
<evidence type="ECO:0000256" key="6">
    <source>
        <dbReference type="ARBA" id="ARBA00023170"/>
    </source>
</evidence>
<dbReference type="AlphaFoldDB" id="A0A814VRI7"/>
<dbReference type="GO" id="GO:0005886">
    <property type="term" value="C:plasma membrane"/>
    <property type="evidence" value="ECO:0007669"/>
    <property type="project" value="TreeGrafter"/>
</dbReference>
<feature type="transmembrane region" description="Helical" evidence="9">
    <location>
        <begin position="186"/>
        <end position="207"/>
    </location>
</feature>
<proteinExistence type="predicted"/>
<keyword evidence="6" id="KW-0675">Receptor</keyword>
<feature type="region of interest" description="Disordered" evidence="8">
    <location>
        <begin position="332"/>
        <end position="354"/>
    </location>
</feature>
<dbReference type="OrthoDB" id="9998474at2759"/>
<keyword evidence="5 9" id="KW-0472">Membrane</keyword>
<feature type="transmembrane region" description="Helical" evidence="9">
    <location>
        <begin position="57"/>
        <end position="77"/>
    </location>
</feature>
<keyword evidence="3 9" id="KW-1133">Transmembrane helix</keyword>
<sequence>MKFLDAILSGDSDTNRMILDHWLVSIGFGTIGFIFNLIAILIFSFSNTFRNNTFRCYIYSFIIVHCICIFSHTWSYLLFHVINKNILCIANAFLQQSSSTCSLWIMVLLSSERAFTFMHPYKVKKIFTSRTTCILLTLILLLSVLVHMDELFAKSIESISFREISFSYGICSLKREKYYFDTKIKILLYSISFILPFLLNSIFDIYICRQIYLRRKNLARAKLNCFKFGKKTKRSLAHEITLTLLCLSFWLLLTYFPLRLYYLLVSFNLIDYAEDNSLPVLLIRYNLLIYLAFSPTLYVILSPTLRIEIKQYLCVTYNGHELQQNYNGHVTRQQKNDTNTHGQVQVQTWSQVRT</sequence>
<dbReference type="Gene3D" id="1.20.1070.10">
    <property type="entry name" value="Rhodopsin 7-helix transmembrane proteins"/>
    <property type="match status" value="1"/>
</dbReference>
<evidence type="ECO:0000313" key="11">
    <source>
        <dbReference type="EMBL" id="CAF1192509.1"/>
    </source>
</evidence>
<keyword evidence="13" id="KW-1185">Reference proteome</keyword>
<dbReference type="InterPro" id="IPR000276">
    <property type="entry name" value="GPCR_Rhodpsn"/>
</dbReference>
<feature type="transmembrane region" description="Helical" evidence="9">
    <location>
        <begin position="282"/>
        <end position="301"/>
    </location>
</feature>
<dbReference type="PANTHER" id="PTHR24243:SF233">
    <property type="entry name" value="THYROTROPIN-RELEASING HORMONE RECEPTOR"/>
    <property type="match status" value="1"/>
</dbReference>
<feature type="transmembrane region" description="Helical" evidence="9">
    <location>
        <begin position="22"/>
        <end position="45"/>
    </location>
</feature>
<dbReference type="InterPro" id="IPR017452">
    <property type="entry name" value="GPCR_Rhodpsn_7TM"/>
</dbReference>
<evidence type="ECO:0000256" key="3">
    <source>
        <dbReference type="ARBA" id="ARBA00022989"/>
    </source>
</evidence>
<dbReference type="Proteomes" id="UP000681722">
    <property type="component" value="Unassembled WGS sequence"/>
</dbReference>
<organism evidence="11 13">
    <name type="scientific">Didymodactylos carnosus</name>
    <dbReference type="NCBI Taxonomy" id="1234261"/>
    <lineage>
        <taxon>Eukaryota</taxon>
        <taxon>Metazoa</taxon>
        <taxon>Spiralia</taxon>
        <taxon>Gnathifera</taxon>
        <taxon>Rotifera</taxon>
        <taxon>Eurotatoria</taxon>
        <taxon>Bdelloidea</taxon>
        <taxon>Philodinida</taxon>
        <taxon>Philodinidae</taxon>
        <taxon>Didymodactylos</taxon>
    </lineage>
</organism>
<evidence type="ECO:0000256" key="4">
    <source>
        <dbReference type="ARBA" id="ARBA00023040"/>
    </source>
</evidence>
<dbReference type="GO" id="GO:0004930">
    <property type="term" value="F:G protein-coupled receptor activity"/>
    <property type="evidence" value="ECO:0007669"/>
    <property type="project" value="UniProtKB-KW"/>
</dbReference>
<dbReference type="EMBL" id="CAJOBC010008259">
    <property type="protein sequence ID" value="CAF3956771.1"/>
    <property type="molecule type" value="Genomic_DNA"/>
</dbReference>
<reference evidence="11" key="1">
    <citation type="submission" date="2021-02" db="EMBL/GenBank/DDBJ databases">
        <authorList>
            <person name="Nowell W R."/>
        </authorList>
    </citation>
    <scope>NUCLEOTIDE SEQUENCE</scope>
</reference>
<evidence type="ECO:0000256" key="9">
    <source>
        <dbReference type="SAM" id="Phobius"/>
    </source>
</evidence>
<evidence type="ECO:0000256" key="8">
    <source>
        <dbReference type="SAM" id="MobiDB-lite"/>
    </source>
</evidence>
<keyword evidence="2 9" id="KW-0812">Transmembrane</keyword>
<accession>A0A814VRI7</accession>
<feature type="domain" description="G-protein coupled receptors family 1 profile" evidence="10">
    <location>
        <begin position="35"/>
        <end position="298"/>
    </location>
</feature>
<feature type="transmembrane region" description="Helical" evidence="9">
    <location>
        <begin position="131"/>
        <end position="148"/>
    </location>
</feature>
<dbReference type="EMBL" id="CAJNOQ010008258">
    <property type="protein sequence ID" value="CAF1192509.1"/>
    <property type="molecule type" value="Genomic_DNA"/>
</dbReference>